<dbReference type="Pfam" id="PF13442">
    <property type="entry name" value="Cytochrome_CBB3"/>
    <property type="match status" value="1"/>
</dbReference>
<protein>
    <submittedName>
        <fullName evidence="6">Cytochrome c</fullName>
    </submittedName>
</protein>
<name>A0A5C5YDI9_9BACT</name>
<dbReference type="SUPFAM" id="SSF46626">
    <property type="entry name" value="Cytochrome c"/>
    <property type="match status" value="2"/>
</dbReference>
<gene>
    <name evidence="6" type="ORF">Pla123a_37550</name>
</gene>
<reference evidence="6 7" key="1">
    <citation type="submission" date="2019-02" db="EMBL/GenBank/DDBJ databases">
        <title>Deep-cultivation of Planctomycetes and their phenomic and genomic characterization uncovers novel biology.</title>
        <authorList>
            <person name="Wiegand S."/>
            <person name="Jogler M."/>
            <person name="Boedeker C."/>
            <person name="Pinto D."/>
            <person name="Vollmers J."/>
            <person name="Rivas-Marin E."/>
            <person name="Kohn T."/>
            <person name="Peeters S.H."/>
            <person name="Heuer A."/>
            <person name="Rast P."/>
            <person name="Oberbeckmann S."/>
            <person name="Bunk B."/>
            <person name="Jeske O."/>
            <person name="Meyerdierks A."/>
            <person name="Storesund J.E."/>
            <person name="Kallscheuer N."/>
            <person name="Luecker S."/>
            <person name="Lage O.M."/>
            <person name="Pohl T."/>
            <person name="Merkel B.J."/>
            <person name="Hornburger P."/>
            <person name="Mueller R.-W."/>
            <person name="Bruemmer F."/>
            <person name="Labrenz M."/>
            <person name="Spormann A.M."/>
            <person name="Op Den Camp H."/>
            <person name="Overmann J."/>
            <person name="Amann R."/>
            <person name="Jetten M.S.M."/>
            <person name="Mascher T."/>
            <person name="Medema M.H."/>
            <person name="Devos D.P."/>
            <person name="Kaster A.-K."/>
            <person name="Ovreas L."/>
            <person name="Rohde M."/>
            <person name="Galperin M.Y."/>
            <person name="Jogler C."/>
        </authorList>
    </citation>
    <scope>NUCLEOTIDE SEQUENCE [LARGE SCALE GENOMIC DNA]</scope>
    <source>
        <strain evidence="6 7">Pla123a</strain>
    </source>
</reference>
<evidence type="ECO:0000256" key="1">
    <source>
        <dbReference type="ARBA" id="ARBA00022617"/>
    </source>
</evidence>
<keyword evidence="7" id="KW-1185">Reference proteome</keyword>
<dbReference type="AlphaFoldDB" id="A0A5C5YDI9"/>
<keyword evidence="1 4" id="KW-0349">Heme</keyword>
<dbReference type="GO" id="GO:0009055">
    <property type="term" value="F:electron transfer activity"/>
    <property type="evidence" value="ECO:0007669"/>
    <property type="project" value="InterPro"/>
</dbReference>
<proteinExistence type="predicted"/>
<feature type="domain" description="Cytochrome c" evidence="5">
    <location>
        <begin position="180"/>
        <end position="259"/>
    </location>
</feature>
<dbReference type="GO" id="GO:0020037">
    <property type="term" value="F:heme binding"/>
    <property type="evidence" value="ECO:0007669"/>
    <property type="project" value="InterPro"/>
</dbReference>
<accession>A0A5C5YDI9</accession>
<dbReference type="InterPro" id="IPR051459">
    <property type="entry name" value="Cytochrome_c-type_DH"/>
</dbReference>
<dbReference type="Proteomes" id="UP000318478">
    <property type="component" value="Unassembled WGS sequence"/>
</dbReference>
<comment type="caution">
    <text evidence="6">The sequence shown here is derived from an EMBL/GenBank/DDBJ whole genome shotgun (WGS) entry which is preliminary data.</text>
</comment>
<dbReference type="InterPro" id="IPR009056">
    <property type="entry name" value="Cyt_c-like_dom"/>
</dbReference>
<dbReference type="InterPro" id="IPR036909">
    <property type="entry name" value="Cyt_c-like_dom_sf"/>
</dbReference>
<evidence type="ECO:0000256" key="2">
    <source>
        <dbReference type="ARBA" id="ARBA00022723"/>
    </source>
</evidence>
<organism evidence="6 7">
    <name type="scientific">Posidoniimonas polymericola</name>
    <dbReference type="NCBI Taxonomy" id="2528002"/>
    <lineage>
        <taxon>Bacteria</taxon>
        <taxon>Pseudomonadati</taxon>
        <taxon>Planctomycetota</taxon>
        <taxon>Planctomycetia</taxon>
        <taxon>Pirellulales</taxon>
        <taxon>Lacipirellulaceae</taxon>
        <taxon>Posidoniimonas</taxon>
    </lineage>
</organism>
<dbReference type="PROSITE" id="PS51007">
    <property type="entry name" value="CYTC"/>
    <property type="match status" value="1"/>
</dbReference>
<evidence type="ECO:0000256" key="4">
    <source>
        <dbReference type="PROSITE-ProRule" id="PRU00433"/>
    </source>
</evidence>
<dbReference type="GO" id="GO:0046872">
    <property type="term" value="F:metal ion binding"/>
    <property type="evidence" value="ECO:0007669"/>
    <property type="project" value="UniProtKB-KW"/>
</dbReference>
<evidence type="ECO:0000256" key="3">
    <source>
        <dbReference type="ARBA" id="ARBA00023004"/>
    </source>
</evidence>
<evidence type="ECO:0000313" key="6">
    <source>
        <dbReference type="EMBL" id="TWT73420.1"/>
    </source>
</evidence>
<keyword evidence="3 4" id="KW-0408">Iron</keyword>
<evidence type="ECO:0000313" key="7">
    <source>
        <dbReference type="Proteomes" id="UP000318478"/>
    </source>
</evidence>
<dbReference type="Gene3D" id="1.10.760.10">
    <property type="entry name" value="Cytochrome c-like domain"/>
    <property type="match status" value="2"/>
</dbReference>
<dbReference type="PANTHER" id="PTHR35008:SF4">
    <property type="entry name" value="BLL4482 PROTEIN"/>
    <property type="match status" value="1"/>
</dbReference>
<keyword evidence="2 4" id="KW-0479">Metal-binding</keyword>
<dbReference type="EMBL" id="SJPO01000010">
    <property type="protein sequence ID" value="TWT73420.1"/>
    <property type="molecule type" value="Genomic_DNA"/>
</dbReference>
<dbReference type="OrthoDB" id="9779283at2"/>
<dbReference type="PANTHER" id="PTHR35008">
    <property type="entry name" value="BLL4482 PROTEIN-RELATED"/>
    <property type="match status" value="1"/>
</dbReference>
<evidence type="ECO:0000259" key="5">
    <source>
        <dbReference type="PROSITE" id="PS51007"/>
    </source>
</evidence>
<sequence>MSRDWNRSSLATGLLAVRCLAVLCLVVLCLVGSVRAEPATLAGRPLPPGPLGEAIMLGAALVRDTSTHPLTKAYVGNRLDCTSCHLQNGTHHSAAPFVGVATAYPAWAPREGRVITLEDRILNCFMRSENGVRPPLGSRASVAIAAYITWLSDGQPIKQNPEHSLGPNATEPLTIDPTAADAARGAALYADRCAHCHGDDGWGDDDSPPVWGPDSYNNGAGLGRVAKLASWLKVAMPPDDETLTAREAIDLAAFVNSHERPVFRLEDHLPPAERLGEYNSADGE</sequence>
<dbReference type="Pfam" id="PF21342">
    <property type="entry name" value="SoxA-TsdA_cyt-c"/>
    <property type="match status" value="1"/>
</dbReference>